<evidence type="ECO:0000313" key="3">
    <source>
        <dbReference type="EMBL" id="RFO96080.1"/>
    </source>
</evidence>
<dbReference type="SUPFAM" id="SSF56300">
    <property type="entry name" value="Metallo-dependent phosphatases"/>
    <property type="match status" value="1"/>
</dbReference>
<name>A0A3E1RBN1_9BURK</name>
<dbReference type="Proteomes" id="UP000260665">
    <property type="component" value="Unassembled WGS sequence"/>
</dbReference>
<dbReference type="InterPro" id="IPR029052">
    <property type="entry name" value="Metallo-depent_PP-like"/>
</dbReference>
<feature type="domain" description="Phospholipase D N-terminal" evidence="2">
    <location>
        <begin position="42"/>
        <end position="131"/>
    </location>
</feature>
<dbReference type="AlphaFoldDB" id="A0A3E1RBN1"/>
<evidence type="ECO:0000259" key="1">
    <source>
        <dbReference type="Pfam" id="PF09423"/>
    </source>
</evidence>
<dbReference type="InterPro" id="IPR038607">
    <property type="entry name" value="PhoD-like_sf"/>
</dbReference>
<dbReference type="Gene3D" id="3.60.21.70">
    <property type="entry name" value="PhoD-like phosphatase"/>
    <property type="match status" value="1"/>
</dbReference>
<dbReference type="InterPro" id="IPR032093">
    <property type="entry name" value="PhoD_N"/>
</dbReference>
<dbReference type="RefSeq" id="WP_117178748.1">
    <property type="nucleotide sequence ID" value="NZ_QFZK01000010.1"/>
</dbReference>
<gene>
    <name evidence="3" type="ORF">DIC66_15290</name>
</gene>
<dbReference type="Gene3D" id="2.60.40.380">
    <property type="entry name" value="Purple acid phosphatase-like, N-terminal"/>
    <property type="match status" value="1"/>
</dbReference>
<evidence type="ECO:0000259" key="2">
    <source>
        <dbReference type="Pfam" id="PF16655"/>
    </source>
</evidence>
<dbReference type="Pfam" id="PF09423">
    <property type="entry name" value="PhoD"/>
    <property type="match status" value="1"/>
</dbReference>
<proteinExistence type="predicted"/>
<keyword evidence="4" id="KW-1185">Reference proteome</keyword>
<dbReference type="PANTHER" id="PTHR43606">
    <property type="entry name" value="PHOSPHATASE, PUTATIVE (AFU_ORTHOLOGUE AFUA_6G08710)-RELATED"/>
    <property type="match status" value="1"/>
</dbReference>
<organism evidence="3 4">
    <name type="scientific">Rhodoferax lacus</name>
    <dbReference type="NCBI Taxonomy" id="2184758"/>
    <lineage>
        <taxon>Bacteria</taxon>
        <taxon>Pseudomonadati</taxon>
        <taxon>Pseudomonadota</taxon>
        <taxon>Betaproteobacteria</taxon>
        <taxon>Burkholderiales</taxon>
        <taxon>Comamonadaceae</taxon>
        <taxon>Rhodoferax</taxon>
    </lineage>
</organism>
<feature type="domain" description="PhoD-like phosphatase metallophosphatase" evidence="1">
    <location>
        <begin position="142"/>
        <end position="553"/>
    </location>
</feature>
<dbReference type="Pfam" id="PF16655">
    <property type="entry name" value="PhoD_N"/>
    <property type="match status" value="1"/>
</dbReference>
<dbReference type="InterPro" id="IPR018946">
    <property type="entry name" value="PhoD-like_MPP"/>
</dbReference>
<protein>
    <submittedName>
        <fullName evidence="3">Alkaline phosphatase</fullName>
    </submittedName>
</protein>
<dbReference type="PANTHER" id="PTHR43606:SF2">
    <property type="entry name" value="ALKALINE PHOSPHATASE FAMILY PROTEIN (AFU_ORTHOLOGUE AFUA_5G03860)"/>
    <property type="match status" value="1"/>
</dbReference>
<dbReference type="InterPro" id="IPR006311">
    <property type="entry name" value="TAT_signal"/>
</dbReference>
<dbReference type="EMBL" id="QFZK01000010">
    <property type="protein sequence ID" value="RFO96080.1"/>
    <property type="molecule type" value="Genomic_DNA"/>
</dbReference>
<dbReference type="InterPro" id="IPR052900">
    <property type="entry name" value="Phospholipid_Metab_Enz"/>
</dbReference>
<accession>A0A3E1RBN1</accession>
<comment type="caution">
    <text evidence="3">The sequence shown here is derived from an EMBL/GenBank/DDBJ whole genome shotgun (WGS) entry which is preliminary data.</text>
</comment>
<evidence type="ECO:0000313" key="4">
    <source>
        <dbReference type="Proteomes" id="UP000260665"/>
    </source>
</evidence>
<dbReference type="OrthoDB" id="327733at2"/>
<dbReference type="PROSITE" id="PS51318">
    <property type="entry name" value="TAT"/>
    <property type="match status" value="1"/>
</dbReference>
<dbReference type="CDD" id="cd07389">
    <property type="entry name" value="MPP_PhoD"/>
    <property type="match status" value="1"/>
</dbReference>
<sequence>MTQHNSNRREFIIRSSSVLAVAAAGTTLAGCGGGAAAEYKYGVASGDPLADRVIIWTHAKMISFKEAVDLTWQVSTSSKFERIVAHGKIKSSLDTGYTNKVDVTGLKAGTTYYYRFFDQFKSTSPVGTTRTLPEANVASVKFAVFSCTLYSAGYFNAYDAAAKSGAQYAVHLGDYIYEYGSDPAKFGNSNAVALDRVTAPANDITSLEDYRTRYALYRTDPALQALHAAMPWITVWDDHEFANNAWMDSAENHDTATQGNWATRKGFAARAYHEWMPIRTPDALNLFKIYRRFDFGNIFTLHMVDTRIEGRDRQYDSYGDADGGITRYATALTTGTDATHRMMSTTQQNWLTSGMAASTATWQIMGNQDIMARMWFPGSVLQAQATATVSPTPANQQAVLQSISDFLTAKATPAGYRTQTQAYLVDASTNPRLPYNLDAWDGYPLQREAILQTIKAQGKKLITLSGDSHNAWFTHVTTLAGDKVGFEFAGASVTSPGFESAGLGGLASALDGTAIAPGVQGTGLGLVDDLNYADTMRRGYLLMTATTAAVTGEFVFVDTIQSKTYVAATGKTVTVNATGTVSYA</sequence>
<reference evidence="3 4" key="1">
    <citation type="submission" date="2018-05" db="EMBL/GenBank/DDBJ databases">
        <title>Rhodoferax soyangensis sp.nov., isolated from an oligotrophic freshwater lake.</title>
        <authorList>
            <person name="Park M."/>
        </authorList>
    </citation>
    <scope>NUCLEOTIDE SEQUENCE [LARGE SCALE GENOMIC DNA]</scope>
    <source>
        <strain evidence="3 4">IMCC26218</strain>
    </source>
</reference>